<comment type="caution">
    <text evidence="12">The sequence shown here is derived from an EMBL/GenBank/DDBJ whole genome shotgun (WGS) entry which is preliminary data.</text>
</comment>
<dbReference type="SUPFAM" id="SSF81321">
    <property type="entry name" value="Family A G protein-coupled receptor-like"/>
    <property type="match status" value="1"/>
</dbReference>
<keyword evidence="10" id="KW-0675">Receptor</keyword>
<comment type="similarity">
    <text evidence="2">Belongs to the archaeal/bacterial/fungal opsin family.</text>
</comment>
<dbReference type="InterPro" id="IPR018229">
    <property type="entry name" value="Rhodopsin_retinal_BS"/>
</dbReference>
<evidence type="ECO:0000256" key="7">
    <source>
        <dbReference type="ARBA" id="ARBA00022989"/>
    </source>
</evidence>
<keyword evidence="4" id="KW-0716">Sensory transduction</keyword>
<feature type="transmembrane region" description="Helical" evidence="11">
    <location>
        <begin position="210"/>
        <end position="236"/>
    </location>
</feature>
<evidence type="ECO:0000256" key="11">
    <source>
        <dbReference type="SAM" id="Phobius"/>
    </source>
</evidence>
<dbReference type="SMART" id="SM01021">
    <property type="entry name" value="Bac_rhodopsin"/>
    <property type="match status" value="1"/>
</dbReference>
<name>A0A1X4GKH2_HALEZ</name>
<keyword evidence="5 11" id="KW-0812">Transmembrane</keyword>
<evidence type="ECO:0000256" key="8">
    <source>
        <dbReference type="ARBA" id="ARBA00022991"/>
    </source>
</evidence>
<feature type="transmembrane region" description="Helical" evidence="11">
    <location>
        <begin position="95"/>
        <end position="113"/>
    </location>
</feature>
<dbReference type="eggNOG" id="arCOG02812">
    <property type="taxonomic scope" value="Archaea"/>
</dbReference>
<evidence type="ECO:0000256" key="9">
    <source>
        <dbReference type="ARBA" id="ARBA00023136"/>
    </source>
</evidence>
<dbReference type="GO" id="GO:0009881">
    <property type="term" value="F:photoreceptor activity"/>
    <property type="evidence" value="ECO:0007669"/>
    <property type="project" value="UniProtKB-KW"/>
</dbReference>
<evidence type="ECO:0000313" key="13">
    <source>
        <dbReference type="Proteomes" id="UP000193587"/>
    </source>
</evidence>
<evidence type="ECO:0000256" key="4">
    <source>
        <dbReference type="ARBA" id="ARBA00022606"/>
    </source>
</evidence>
<dbReference type="STRING" id="1121945.GCA_000421805_01529"/>
<dbReference type="PROSITE" id="PS00327">
    <property type="entry name" value="BACTERIAL_OPSIN_RET"/>
    <property type="match status" value="1"/>
</dbReference>
<keyword evidence="9 11" id="KW-0472">Membrane</keyword>
<dbReference type="Gene3D" id="1.20.1070.10">
    <property type="entry name" value="Rhodopsin 7-helix transmembrane proteins"/>
    <property type="match status" value="1"/>
</dbReference>
<dbReference type="Proteomes" id="UP000193587">
    <property type="component" value="Unassembled WGS sequence"/>
</dbReference>
<keyword evidence="3" id="KW-0600">Photoreceptor protein</keyword>
<feature type="transmembrane region" description="Helical" evidence="11">
    <location>
        <begin position="23"/>
        <end position="41"/>
    </location>
</feature>
<dbReference type="CDD" id="cd15244">
    <property type="entry name" value="7tm_bacteriorhodopsin"/>
    <property type="match status" value="1"/>
</dbReference>
<evidence type="ECO:0000256" key="10">
    <source>
        <dbReference type="ARBA" id="ARBA00023170"/>
    </source>
</evidence>
<reference evidence="12 13" key="1">
    <citation type="submission" date="2017-04" db="EMBL/GenBank/DDBJ databases">
        <title>MLSA of the genus Halorubrum.</title>
        <authorList>
            <person name="De La Haba R."/>
            <person name="Sanchez-Porro C."/>
            <person name="Infante-Dominguez C."/>
            <person name="Ventosa A."/>
        </authorList>
    </citation>
    <scope>NUCLEOTIDE SEQUENCE [LARGE SCALE GENOMIC DNA]</scope>
    <source>
        <strain evidence="12 13">DSM 17463</strain>
    </source>
</reference>
<dbReference type="GO" id="GO:0007602">
    <property type="term" value="P:phototransduction"/>
    <property type="evidence" value="ECO:0007669"/>
    <property type="project" value="UniProtKB-KW"/>
</dbReference>
<dbReference type="GeneID" id="301358954"/>
<dbReference type="PROSITE" id="PS00950">
    <property type="entry name" value="BACTERIAL_OPSIN_1"/>
    <property type="match status" value="1"/>
</dbReference>
<feature type="transmembrane region" description="Helical" evidence="11">
    <location>
        <begin position="147"/>
        <end position="165"/>
    </location>
</feature>
<protein>
    <submittedName>
        <fullName evidence="12">Rhodopsin</fullName>
    </submittedName>
</protein>
<dbReference type="Pfam" id="PF01036">
    <property type="entry name" value="Bac_rhodopsin"/>
    <property type="match status" value="1"/>
</dbReference>
<comment type="subcellular location">
    <subcellularLocation>
        <location evidence="1">Membrane</location>
        <topology evidence="1">Multi-pass membrane protein</topology>
    </subcellularLocation>
</comment>
<feature type="transmembrane region" description="Helical" evidence="11">
    <location>
        <begin position="53"/>
        <end position="75"/>
    </location>
</feature>
<feature type="transmembrane region" description="Helical" evidence="11">
    <location>
        <begin position="120"/>
        <end position="141"/>
    </location>
</feature>
<keyword evidence="8" id="KW-0157">Chromophore</keyword>
<sequence length="260" mass="27852">MDPIALTAAVGADLLGDGRPETLWLGIGTLLMLIGTFYFIVKGWGVTDKEAREYYSITILVPGIASAAYLSMFFGIGLTEVQVGSEMLDIYYARYADWLFTTPLLLLDLALLAKVDRVSIGTLVGVDALMIVTGLVGALSHTPLARYTWWLFSTICMIVVLYFLATSLRAAAKERGPEVASTFNTLTALVLVLWTAYPILWIIGTEGAGVVGLGIETLLFMVLDVTAKVGFGFILLRSRAILGDTEAPEPSAGAEASAAD</sequence>
<evidence type="ECO:0000313" key="12">
    <source>
        <dbReference type="EMBL" id="OSO97684.1"/>
    </source>
</evidence>
<keyword evidence="7 11" id="KW-1133">Transmembrane helix</keyword>
<dbReference type="PANTHER" id="PTHR28286">
    <property type="match status" value="1"/>
</dbReference>
<evidence type="ECO:0000256" key="3">
    <source>
        <dbReference type="ARBA" id="ARBA00022543"/>
    </source>
</evidence>
<evidence type="ECO:0000256" key="1">
    <source>
        <dbReference type="ARBA" id="ARBA00004141"/>
    </source>
</evidence>
<dbReference type="AlphaFoldDB" id="A0A1X4GKH2"/>
<keyword evidence="6" id="KW-0681">Retinal protein</keyword>
<dbReference type="RefSeq" id="WP_080508572.1">
    <property type="nucleotide sequence ID" value="NZ_ATXS01000004.1"/>
</dbReference>
<dbReference type="SMR" id="A0A1X4GKH2"/>
<dbReference type="PANTHER" id="PTHR28286:SF2">
    <property type="entry name" value="BACTERIORHODOPSIN _OPSIN, NOPA (EUROFUNG)"/>
    <property type="match status" value="1"/>
</dbReference>
<dbReference type="PRINTS" id="PR00251">
    <property type="entry name" value="BACTRLOPSIN"/>
</dbReference>
<dbReference type="EMBL" id="NEDJ01000043">
    <property type="protein sequence ID" value="OSO97684.1"/>
    <property type="molecule type" value="Genomic_DNA"/>
</dbReference>
<proteinExistence type="inferred from homology"/>
<gene>
    <name evidence="12" type="ORF">B9H04_11950</name>
</gene>
<organism evidence="12 13">
    <name type="scientific">Halorubrum ezzemoulense DSM 17463</name>
    <dbReference type="NCBI Taxonomy" id="1121945"/>
    <lineage>
        <taxon>Archaea</taxon>
        <taxon>Methanobacteriati</taxon>
        <taxon>Methanobacteriota</taxon>
        <taxon>Stenosarchaea group</taxon>
        <taxon>Halobacteria</taxon>
        <taxon>Halobacteriales</taxon>
        <taxon>Haloferacaceae</taxon>
        <taxon>Halorubrum</taxon>
    </lineage>
</organism>
<feature type="transmembrane region" description="Helical" evidence="11">
    <location>
        <begin position="186"/>
        <end position="204"/>
    </location>
</feature>
<evidence type="ECO:0000256" key="5">
    <source>
        <dbReference type="ARBA" id="ARBA00022692"/>
    </source>
</evidence>
<evidence type="ECO:0000256" key="2">
    <source>
        <dbReference type="ARBA" id="ARBA00008130"/>
    </source>
</evidence>
<accession>A0A1X4GKH2</accession>
<dbReference type="GO" id="GO:0005216">
    <property type="term" value="F:monoatomic ion channel activity"/>
    <property type="evidence" value="ECO:0007669"/>
    <property type="project" value="InterPro"/>
</dbReference>
<dbReference type="InterPro" id="IPR001425">
    <property type="entry name" value="Arc/bac/fun_rhodopsins"/>
</dbReference>
<dbReference type="GO" id="GO:0016020">
    <property type="term" value="C:membrane"/>
    <property type="evidence" value="ECO:0007669"/>
    <property type="project" value="UniProtKB-SubCell"/>
</dbReference>
<evidence type="ECO:0000256" key="6">
    <source>
        <dbReference type="ARBA" id="ARBA00022925"/>
    </source>
</evidence>